<dbReference type="InterPro" id="IPR011711">
    <property type="entry name" value="GntR_C"/>
</dbReference>
<proteinExistence type="predicted"/>
<evidence type="ECO:0000313" key="5">
    <source>
        <dbReference type="EMBL" id="MFC0249743.1"/>
    </source>
</evidence>
<keyword evidence="3" id="KW-0804">Transcription</keyword>
<evidence type="ECO:0000256" key="2">
    <source>
        <dbReference type="ARBA" id="ARBA00023125"/>
    </source>
</evidence>
<dbReference type="PANTHER" id="PTHR43537">
    <property type="entry name" value="TRANSCRIPTIONAL REGULATOR, GNTR FAMILY"/>
    <property type="match status" value="1"/>
</dbReference>
<reference evidence="5 6" key="1">
    <citation type="submission" date="2024-09" db="EMBL/GenBank/DDBJ databases">
        <authorList>
            <person name="Sun Q."/>
            <person name="Mori K."/>
        </authorList>
    </citation>
    <scope>NUCLEOTIDE SEQUENCE [LARGE SCALE GENOMIC DNA]</scope>
    <source>
        <strain evidence="5 6">CCM 7609</strain>
    </source>
</reference>
<dbReference type="PROSITE" id="PS50949">
    <property type="entry name" value="HTH_GNTR"/>
    <property type="match status" value="1"/>
</dbReference>
<dbReference type="SMART" id="SM00895">
    <property type="entry name" value="FCD"/>
    <property type="match status" value="1"/>
</dbReference>
<dbReference type="Pfam" id="PF07729">
    <property type="entry name" value="FCD"/>
    <property type="match status" value="1"/>
</dbReference>
<comment type="caution">
    <text evidence="5">The sequence shown here is derived from an EMBL/GenBank/DDBJ whole genome shotgun (WGS) entry which is preliminary data.</text>
</comment>
<dbReference type="Proteomes" id="UP001589766">
    <property type="component" value="Unassembled WGS sequence"/>
</dbReference>
<keyword evidence="1" id="KW-0805">Transcription regulation</keyword>
<name>A0ABV6F8A8_9MICC</name>
<dbReference type="RefSeq" id="WP_378042933.1">
    <property type="nucleotide sequence ID" value="NZ_JBHLWH010000042.1"/>
</dbReference>
<dbReference type="PANTHER" id="PTHR43537:SF5">
    <property type="entry name" value="UXU OPERON TRANSCRIPTIONAL REGULATOR"/>
    <property type="match status" value="1"/>
</dbReference>
<keyword evidence="6" id="KW-1185">Reference proteome</keyword>
<dbReference type="InterPro" id="IPR036388">
    <property type="entry name" value="WH-like_DNA-bd_sf"/>
</dbReference>
<dbReference type="InterPro" id="IPR008920">
    <property type="entry name" value="TF_FadR/GntR_C"/>
</dbReference>
<dbReference type="EMBL" id="JBHLWH010000042">
    <property type="protein sequence ID" value="MFC0249743.1"/>
    <property type="molecule type" value="Genomic_DNA"/>
</dbReference>
<sequence length="260" mass="28754">MTTANSFSTENNPFQTAANTGNNLFTKVRTRRGFEYITEQVRDAVASGHLTPGSKLPAERDMAEMFGISRQSVREALRGLEMSGLVESRPGVTGGVFIREGDPSVVTRAVNDLVSLGALSSESLFEARVMLTTDVIRLAAIRATEEDLQKMEDDIVAFDQQATPIPGEQRTVRVTNFYSLLAAASHNEVLVMLMNSLTEIVQARLNKFGPDPLTDVTRMRRRFVKHLRAGDVDKASSDMEAHLKRVENRLAEKEKKALAN</sequence>
<dbReference type="CDD" id="cd07377">
    <property type="entry name" value="WHTH_GntR"/>
    <property type="match status" value="1"/>
</dbReference>
<evidence type="ECO:0000313" key="6">
    <source>
        <dbReference type="Proteomes" id="UP001589766"/>
    </source>
</evidence>
<dbReference type="SUPFAM" id="SSF46785">
    <property type="entry name" value="Winged helix' DNA-binding domain"/>
    <property type="match status" value="1"/>
</dbReference>
<dbReference type="PRINTS" id="PR00035">
    <property type="entry name" value="HTHGNTR"/>
</dbReference>
<keyword evidence="2" id="KW-0238">DNA-binding</keyword>
<dbReference type="SMART" id="SM00345">
    <property type="entry name" value="HTH_GNTR"/>
    <property type="match status" value="1"/>
</dbReference>
<feature type="domain" description="HTH gntR-type" evidence="4">
    <location>
        <begin position="31"/>
        <end position="101"/>
    </location>
</feature>
<evidence type="ECO:0000256" key="3">
    <source>
        <dbReference type="ARBA" id="ARBA00023163"/>
    </source>
</evidence>
<dbReference type="InterPro" id="IPR000524">
    <property type="entry name" value="Tscrpt_reg_HTH_GntR"/>
</dbReference>
<dbReference type="InterPro" id="IPR036390">
    <property type="entry name" value="WH_DNA-bd_sf"/>
</dbReference>
<organism evidence="5 6">
    <name type="scientific">Citricoccus parietis</name>
    <dbReference type="NCBI Taxonomy" id="592307"/>
    <lineage>
        <taxon>Bacteria</taxon>
        <taxon>Bacillati</taxon>
        <taxon>Actinomycetota</taxon>
        <taxon>Actinomycetes</taxon>
        <taxon>Micrococcales</taxon>
        <taxon>Micrococcaceae</taxon>
        <taxon>Citricoccus</taxon>
    </lineage>
</organism>
<dbReference type="Pfam" id="PF00392">
    <property type="entry name" value="GntR"/>
    <property type="match status" value="1"/>
</dbReference>
<protein>
    <submittedName>
        <fullName evidence="5">FadR/GntR family transcriptional regulator</fullName>
    </submittedName>
</protein>
<evidence type="ECO:0000256" key="1">
    <source>
        <dbReference type="ARBA" id="ARBA00023015"/>
    </source>
</evidence>
<dbReference type="Gene3D" id="1.10.10.10">
    <property type="entry name" value="Winged helix-like DNA-binding domain superfamily/Winged helix DNA-binding domain"/>
    <property type="match status" value="1"/>
</dbReference>
<dbReference type="SUPFAM" id="SSF48008">
    <property type="entry name" value="GntR ligand-binding domain-like"/>
    <property type="match status" value="1"/>
</dbReference>
<accession>A0ABV6F8A8</accession>
<dbReference type="Gene3D" id="1.20.120.530">
    <property type="entry name" value="GntR ligand-binding domain-like"/>
    <property type="match status" value="1"/>
</dbReference>
<evidence type="ECO:0000259" key="4">
    <source>
        <dbReference type="PROSITE" id="PS50949"/>
    </source>
</evidence>
<gene>
    <name evidence="5" type="ORF">ACFFIO_14655</name>
</gene>